<evidence type="ECO:0000313" key="2">
    <source>
        <dbReference type="EMBL" id="NCD72356.1"/>
    </source>
</evidence>
<dbReference type="EMBL" id="WWEO01000045">
    <property type="protein sequence ID" value="NCD72356.1"/>
    <property type="molecule type" value="Genomic_DNA"/>
</dbReference>
<dbReference type="RefSeq" id="WP_166588303.1">
    <property type="nucleotide sequence ID" value="NZ_WWEO01000045.1"/>
</dbReference>
<dbReference type="Pfam" id="PF04367">
    <property type="entry name" value="DUF502"/>
    <property type="match status" value="1"/>
</dbReference>
<proteinExistence type="predicted"/>
<keyword evidence="1" id="KW-1133">Transmembrane helix</keyword>
<dbReference type="PANTHER" id="PTHR31876:SF26">
    <property type="entry name" value="PROTEIN LIKE COV 2"/>
    <property type="match status" value="1"/>
</dbReference>
<feature type="transmembrane region" description="Helical" evidence="1">
    <location>
        <begin position="49"/>
        <end position="75"/>
    </location>
</feature>
<sequence length="209" mass="23680">MKRVYKYVTASIITGIFFLIPIGIVFIIFEKIFNVVKKIQVALHLKVTGTAYIHALINDVLVVLIILLLCFLAGLAGQKQWGKSLVDIIEKNVLQHLPGYDYTKSTAQGILGINDHRFNKVVLYRDDVRKYAIAFKVENVTERMIMIFIPSTPKPRDGELLVVDMERLIETELSMQQAFEIIKTIGNGAAGKLGLYFSETEMEQKESEN</sequence>
<comment type="caution">
    <text evidence="2">The sequence shown here is derived from an EMBL/GenBank/DDBJ whole genome shotgun (WGS) entry which is preliminary data.</text>
</comment>
<keyword evidence="3" id="KW-1185">Reference proteome</keyword>
<dbReference type="InterPro" id="IPR007462">
    <property type="entry name" value="COV1-like"/>
</dbReference>
<evidence type="ECO:0000256" key="1">
    <source>
        <dbReference type="SAM" id="Phobius"/>
    </source>
</evidence>
<feature type="transmembrane region" description="Helical" evidence="1">
    <location>
        <begin position="7"/>
        <end position="29"/>
    </location>
</feature>
<evidence type="ECO:0000313" key="3">
    <source>
        <dbReference type="Proteomes" id="UP000638732"/>
    </source>
</evidence>
<keyword evidence="1" id="KW-0472">Membrane</keyword>
<gene>
    <name evidence="2" type="ORF">GSY63_23530</name>
</gene>
<reference evidence="2" key="2">
    <citation type="submission" date="2020-10" db="EMBL/GenBank/DDBJ databases">
        <title>Mucilaginibacter sp. nov., isolated from soil.</title>
        <authorList>
            <person name="Jeon C.O."/>
        </authorList>
    </citation>
    <scope>NUCLEOTIDE SEQUENCE</scope>
    <source>
        <strain evidence="2">R11</strain>
    </source>
</reference>
<name>A0A966DWB3_9SPHI</name>
<accession>A0A966DWB3</accession>
<protein>
    <submittedName>
        <fullName evidence="2">DUF502 domain-containing protein</fullName>
    </submittedName>
</protein>
<keyword evidence="1" id="KW-0812">Transmembrane</keyword>
<organism evidence="2 3">
    <name type="scientific">Mucilaginibacter agri</name>
    <dbReference type="NCBI Taxonomy" id="2695265"/>
    <lineage>
        <taxon>Bacteria</taxon>
        <taxon>Pseudomonadati</taxon>
        <taxon>Bacteroidota</taxon>
        <taxon>Sphingobacteriia</taxon>
        <taxon>Sphingobacteriales</taxon>
        <taxon>Sphingobacteriaceae</taxon>
        <taxon>Mucilaginibacter</taxon>
    </lineage>
</organism>
<dbReference type="AlphaFoldDB" id="A0A966DWB3"/>
<dbReference type="PANTHER" id="PTHR31876">
    <property type="entry name" value="COV-LIKE PROTEIN 1"/>
    <property type="match status" value="1"/>
</dbReference>
<reference evidence="2" key="1">
    <citation type="submission" date="2020-01" db="EMBL/GenBank/DDBJ databases">
        <authorList>
            <person name="Seo Y.L."/>
        </authorList>
    </citation>
    <scope>NUCLEOTIDE SEQUENCE</scope>
    <source>
        <strain evidence="2">R11</strain>
    </source>
</reference>
<dbReference type="Proteomes" id="UP000638732">
    <property type="component" value="Unassembled WGS sequence"/>
</dbReference>